<feature type="non-terminal residue" evidence="2">
    <location>
        <position position="1"/>
    </location>
</feature>
<dbReference type="Pfam" id="PF04230">
    <property type="entry name" value="PS_pyruv_trans"/>
    <property type="match status" value="1"/>
</dbReference>
<dbReference type="PANTHER" id="PTHR36836">
    <property type="entry name" value="COLANIC ACID BIOSYNTHESIS PROTEIN WCAK"/>
    <property type="match status" value="1"/>
</dbReference>
<keyword evidence="3" id="KW-1185">Reference proteome</keyword>
<dbReference type="PANTHER" id="PTHR36836:SF1">
    <property type="entry name" value="COLANIC ACID BIOSYNTHESIS PROTEIN WCAK"/>
    <property type="match status" value="1"/>
</dbReference>
<accession>A0ABR9ZG43</accession>
<dbReference type="Proteomes" id="UP000726136">
    <property type="component" value="Unassembled WGS sequence"/>
</dbReference>
<gene>
    <name evidence="2" type="ORF">EAY46_30265</name>
</gene>
<reference evidence="2 3" key="1">
    <citation type="journal article" date="2021" name="PeerJ">
        <title>Analysis of 44 Vibrio anguillarum genomes reveals high genetic diversity.</title>
        <authorList>
            <person name="Hansen M.J."/>
            <person name="Dalsgaard I."/>
        </authorList>
    </citation>
    <scope>NUCLEOTIDE SEQUENCE [LARGE SCALE GENOMIC DNA]</scope>
    <source>
        <strain evidence="2 3">040915-1/1B</strain>
    </source>
</reference>
<dbReference type="InterPro" id="IPR007345">
    <property type="entry name" value="Polysacch_pyruvyl_Trfase"/>
</dbReference>
<proteinExistence type="predicted"/>
<feature type="domain" description="Polysaccharide pyruvyl transferase" evidence="1">
    <location>
        <begin position="15"/>
        <end position="98"/>
    </location>
</feature>
<evidence type="ECO:0000259" key="1">
    <source>
        <dbReference type="Pfam" id="PF04230"/>
    </source>
</evidence>
<sequence>YEYKCNYESFIFSTISNFLGQGKKIYLFSFCKNEGDEDVINYYLNKFSDKNIEGVNYSGNIDIFLDKFSRMETIVGTRFHSIVLALVFKQKLMAISYSDKTNNMLESVGYKGHILDIQNLGEISNIDSFINYDTSLNNNIFSDAIKQFTK</sequence>
<protein>
    <recommendedName>
        <fullName evidence="1">Polysaccharide pyruvyl transferase domain-containing protein</fullName>
    </recommendedName>
</protein>
<feature type="non-terminal residue" evidence="2">
    <location>
        <position position="150"/>
    </location>
</feature>
<dbReference type="RefSeq" id="WP_194665265.1">
    <property type="nucleotide sequence ID" value="NZ_RDPI01001567.1"/>
</dbReference>
<comment type="caution">
    <text evidence="2">The sequence shown here is derived from an EMBL/GenBank/DDBJ whole genome shotgun (WGS) entry which is preliminary data.</text>
</comment>
<name>A0ABR9ZG43_VIBAN</name>
<dbReference type="EMBL" id="RDPI01001567">
    <property type="protein sequence ID" value="MBF4377262.1"/>
    <property type="molecule type" value="Genomic_DNA"/>
</dbReference>
<evidence type="ECO:0000313" key="3">
    <source>
        <dbReference type="Proteomes" id="UP000726136"/>
    </source>
</evidence>
<evidence type="ECO:0000313" key="2">
    <source>
        <dbReference type="EMBL" id="MBF4377262.1"/>
    </source>
</evidence>
<organism evidence="2 3">
    <name type="scientific">Vibrio anguillarum</name>
    <name type="common">Listonella anguillarum</name>
    <dbReference type="NCBI Taxonomy" id="55601"/>
    <lineage>
        <taxon>Bacteria</taxon>
        <taxon>Pseudomonadati</taxon>
        <taxon>Pseudomonadota</taxon>
        <taxon>Gammaproteobacteria</taxon>
        <taxon>Vibrionales</taxon>
        <taxon>Vibrionaceae</taxon>
        <taxon>Vibrio</taxon>
    </lineage>
</organism>